<dbReference type="AlphaFoldDB" id="A0A3R7JBE0"/>
<comment type="caution">
    <text evidence="2">The sequence shown here is derived from an EMBL/GenBank/DDBJ whole genome shotgun (WGS) entry which is preliminary data.</text>
</comment>
<protein>
    <submittedName>
        <fullName evidence="2">Uncharacterized protein</fullName>
    </submittedName>
</protein>
<dbReference type="EMBL" id="MAYM02000856">
    <property type="protein sequence ID" value="RLN32260.1"/>
    <property type="molecule type" value="Genomic_DNA"/>
</dbReference>
<accession>A0A3R7JBE0</accession>
<sequence>PEKEKTMTQKYPLHPVFDNTKVAKTLAIFGMTHQMAAEGKPVSSPLSGMWLP</sequence>
<keyword evidence="3" id="KW-1185">Reference proteome</keyword>
<dbReference type="Proteomes" id="UP000285883">
    <property type="component" value="Unassembled WGS sequence"/>
</dbReference>
<evidence type="ECO:0000313" key="4">
    <source>
        <dbReference type="Proteomes" id="UP000285883"/>
    </source>
</evidence>
<proteinExistence type="predicted"/>
<evidence type="ECO:0000313" key="1">
    <source>
        <dbReference type="EMBL" id="RLN32260.1"/>
    </source>
</evidence>
<dbReference type="Proteomes" id="UP000285624">
    <property type="component" value="Unassembled WGS sequence"/>
</dbReference>
<organism evidence="2 3">
    <name type="scientific">Phytophthora kernoviae</name>
    <dbReference type="NCBI Taxonomy" id="325452"/>
    <lineage>
        <taxon>Eukaryota</taxon>
        <taxon>Sar</taxon>
        <taxon>Stramenopiles</taxon>
        <taxon>Oomycota</taxon>
        <taxon>Peronosporomycetes</taxon>
        <taxon>Peronosporales</taxon>
        <taxon>Peronosporaceae</taxon>
        <taxon>Phytophthora</taxon>
    </lineage>
</organism>
<dbReference type="STRING" id="325452.A0A3R7JBE0"/>
<evidence type="ECO:0000313" key="2">
    <source>
        <dbReference type="EMBL" id="RLN84538.1"/>
    </source>
</evidence>
<evidence type="ECO:0000313" key="3">
    <source>
        <dbReference type="Proteomes" id="UP000285624"/>
    </source>
</evidence>
<dbReference type="EMBL" id="MBDN02000017">
    <property type="protein sequence ID" value="RLN84538.1"/>
    <property type="molecule type" value="Genomic_DNA"/>
</dbReference>
<feature type="non-terminal residue" evidence="2">
    <location>
        <position position="1"/>
    </location>
</feature>
<name>A0A3R7JBE0_9STRA</name>
<reference evidence="3 4" key="1">
    <citation type="submission" date="2018-07" db="EMBL/GenBank/DDBJ databases">
        <title>Genome sequencing of oomycete isolates from Chile give support for New Zealand origin for Phytophthora kernoviae and make available the first Nothophytophthora sp. genome.</title>
        <authorList>
            <person name="Studholme D.J."/>
            <person name="Sanfuentes E."/>
            <person name="Panda P."/>
            <person name="Hill R."/>
            <person name="Sambles C."/>
            <person name="Grant M."/>
            <person name="Williams N.M."/>
            <person name="Mcdougal R.L."/>
        </authorList>
    </citation>
    <scope>NUCLEOTIDE SEQUENCE [LARGE SCALE GENOMIC DNA]</scope>
    <source>
        <strain evidence="1">Chile2</strain>
        <strain evidence="2">Chile4</strain>
    </source>
</reference>
<gene>
    <name evidence="1" type="ORF">BBI17_004322</name>
    <name evidence="2" type="ORF">BBO99_00001178</name>
</gene>